<evidence type="ECO:0000256" key="8">
    <source>
        <dbReference type="ARBA" id="ARBA00022695"/>
    </source>
</evidence>
<dbReference type="GO" id="GO:0051607">
    <property type="term" value="P:defense response to virus"/>
    <property type="evidence" value="ECO:0007669"/>
    <property type="project" value="UniProtKB-KW"/>
</dbReference>
<dbReference type="InParanoid" id="A0A1S3F1U1"/>
<dbReference type="Gene3D" id="3.10.20.90">
    <property type="entry name" value="Phosphatidylinositol 3-kinase Catalytic Subunit, Chain A, domain 1"/>
    <property type="match status" value="1"/>
</dbReference>
<evidence type="ECO:0000313" key="14">
    <source>
        <dbReference type="RefSeq" id="XP_012869742.1"/>
    </source>
</evidence>
<dbReference type="Gene3D" id="1.10.1410.20">
    <property type="entry name" value="2'-5'-oligoadenylate synthetase 1, domain 2"/>
    <property type="match status" value="2"/>
</dbReference>
<dbReference type="Pfam" id="PF01909">
    <property type="entry name" value="NTP_transf_2"/>
    <property type="match status" value="1"/>
</dbReference>
<evidence type="ECO:0000256" key="4">
    <source>
        <dbReference type="ARBA" id="ARBA00009526"/>
    </source>
</evidence>
<dbReference type="SMART" id="SM00213">
    <property type="entry name" value="UBQ"/>
    <property type="match status" value="2"/>
</dbReference>
<dbReference type="PROSITE" id="PS50152">
    <property type="entry name" value="25A_SYNTH_3"/>
    <property type="match status" value="2"/>
</dbReference>
<keyword evidence="7" id="KW-0399">Innate immunity</keyword>
<sequence>MELSRNLYETPGDMLGTFLSQDLQPQRVWKEEIQDVWHRIEGFFLEQCFRDELVLDQKVKVLKVVKGGSSGKGTILNQHSDVDMVLFLSCFSSFKDQAQHRKDIIDFIKEKLERCGQSLAYNISVVQHREGKRTPRSLTLMVQPKESSDIVRVDVLPAFDALGSFNPNSKPAPEIYENLITSEGHPGEFSSSFTELQRHFVKSRPVKLKNLLLLVKHWYLQYVKHKYRAPLPPKYALELLTIYAWETGTGEGENFKLEEGLIAVMNLLRNHENICIYWTKYYDFQNEVVGNAIKQQLKSSRPIILDPADPTNNLGRRQGWAQVAAEADNCLRQVCCLQKVPRPCWQVQPARDMPVIVKQKDMEAPGASGSRLVFKNSNPVRQLIPLDPFPFCSVIPPGAESQLERSPLKKGGVYWEAGECVAIYDQPAVVHSTEMALAQELYSIPASRLDSFVSQRLQPRHEWKEEVLEAVRTVEQFLRQECFQGDRSLGQEVQVLKVVKVGSFGNGTVLRNETDVELVVFLSCFHSFGEEAKIYQAIKLMQRSVWCSKDLLALGLRDVRMEEVPSALVLTMEPINVTIMPAFRALGPSVQPPTEVYVRLIQACRYPGNFSPSFGELQRNFVKHRPTKLKSLLRLVKHWYYQYVKAKCPRANLPPLYALELLTVYAWEEGTQEENNFRLEEGLTTVMELLQEYELICIHWTKFYSLQNPIIGDCVRKQLKKQRPIILDPADPTHNVAGGYRWDIVAQRASQCLKQDCCYDIRESPVPSWTVQTAPDIQVTVKQWGHSDLILWVNPYESIKKVKERICRSRAYLGLQRLSFQEPGSERQVLSSHCSLAFYGIFCSTHICLLDTVSPEFQVFVKNPDGESHAYAVHPYHPIQSLKQQIEDRLGLGSGQQQLEFRGHVLQDWFDFAYYGIQDSVTLTLSKKKAEKAPIPRA</sequence>
<evidence type="ECO:0000313" key="13">
    <source>
        <dbReference type="Proteomes" id="UP000081671"/>
    </source>
</evidence>
<keyword evidence="6" id="KW-0963">Cytoplasm</keyword>
<comment type="similarity">
    <text evidence="4">Belongs to the 2-5A synthase family.</text>
</comment>
<evidence type="ECO:0000256" key="3">
    <source>
        <dbReference type="ARBA" id="ARBA00004496"/>
    </source>
</evidence>
<dbReference type="SUPFAM" id="SSF81631">
    <property type="entry name" value="PAP/OAS1 substrate-binding domain"/>
    <property type="match status" value="2"/>
</dbReference>
<comment type="cofactor">
    <cofactor evidence="2">
        <name>Mg(2+)</name>
        <dbReference type="ChEBI" id="CHEBI:18420"/>
    </cofactor>
</comment>
<dbReference type="FunFam" id="1.10.1410.20:FF:000001">
    <property type="entry name" value="2'-5'-oligoadenylate synthetase 1"/>
    <property type="match status" value="2"/>
</dbReference>
<evidence type="ECO:0000256" key="9">
    <source>
        <dbReference type="ARBA" id="ARBA00022859"/>
    </source>
</evidence>
<evidence type="ECO:0000256" key="1">
    <source>
        <dbReference type="ARBA" id="ARBA00001112"/>
    </source>
</evidence>
<protein>
    <recommendedName>
        <fullName evidence="5">2'-5' oligoadenylate synthase</fullName>
        <ecNumber evidence="5">2.7.7.84</ecNumber>
    </recommendedName>
</protein>
<dbReference type="PROSITE" id="PS00832">
    <property type="entry name" value="25A_SYNTH_1"/>
    <property type="match status" value="2"/>
</dbReference>
<keyword evidence="13" id="KW-1185">Reference proteome</keyword>
<dbReference type="PANTHER" id="PTHR11258:SF7">
    <property type="entry name" value="2'-5'-OLIGOADENYLATE SYNTHASE-LIKE PROTEIN 2"/>
    <property type="match status" value="1"/>
</dbReference>
<dbReference type="CTD" id="8638"/>
<dbReference type="AlphaFoldDB" id="A0A1S3F1U1"/>
<organism evidence="13 14">
    <name type="scientific">Dipodomys ordii</name>
    <name type="common">Ord's kangaroo rat</name>
    <dbReference type="NCBI Taxonomy" id="10020"/>
    <lineage>
        <taxon>Eukaryota</taxon>
        <taxon>Metazoa</taxon>
        <taxon>Chordata</taxon>
        <taxon>Craniata</taxon>
        <taxon>Vertebrata</taxon>
        <taxon>Euteleostomi</taxon>
        <taxon>Mammalia</taxon>
        <taxon>Eutheria</taxon>
        <taxon>Euarchontoglires</taxon>
        <taxon>Glires</taxon>
        <taxon>Rodentia</taxon>
        <taxon>Castorimorpha</taxon>
        <taxon>Heteromyidae</taxon>
        <taxon>Dipodomyinae</taxon>
        <taxon>Dipodomys</taxon>
    </lineage>
</organism>
<gene>
    <name evidence="14" type="primary">Oasl</name>
</gene>
<evidence type="ECO:0000256" key="7">
    <source>
        <dbReference type="ARBA" id="ARBA00022588"/>
    </source>
</evidence>
<dbReference type="PROSITE" id="PS00833">
    <property type="entry name" value="25A_SYNTH_2"/>
    <property type="match status" value="2"/>
</dbReference>
<dbReference type="InterPro" id="IPR006117">
    <property type="entry name" value="2-5OAS_C_CS"/>
</dbReference>
<dbReference type="Gene3D" id="3.30.460.10">
    <property type="entry name" value="Beta Polymerase, domain 2"/>
    <property type="match status" value="2"/>
</dbReference>
<dbReference type="GO" id="GO:0046872">
    <property type="term" value="F:metal ion binding"/>
    <property type="evidence" value="ECO:0007669"/>
    <property type="project" value="UniProtKB-KW"/>
</dbReference>
<dbReference type="FunFam" id="3.30.460.10:FF:000007">
    <property type="entry name" value="2'-5'-oligoadenylate synthetase 1"/>
    <property type="match status" value="2"/>
</dbReference>
<dbReference type="KEGG" id="dord:105984184"/>
<feature type="domain" description="Ubiquitin-like" evidence="12">
    <location>
        <begin position="857"/>
        <end position="929"/>
    </location>
</feature>
<dbReference type="OrthoDB" id="1885901at2759"/>
<dbReference type="SUPFAM" id="SSF54236">
    <property type="entry name" value="Ubiquitin-like"/>
    <property type="match status" value="2"/>
</dbReference>
<dbReference type="GO" id="GO:0016020">
    <property type="term" value="C:membrane"/>
    <property type="evidence" value="ECO:0007669"/>
    <property type="project" value="TreeGrafter"/>
</dbReference>
<dbReference type="SUPFAM" id="SSF81301">
    <property type="entry name" value="Nucleotidyltransferase"/>
    <property type="match status" value="2"/>
</dbReference>
<dbReference type="FunFam" id="3.10.20.90:FF:000205">
    <property type="entry name" value="2'-5'-oligoadenylate synthase-like protein 2"/>
    <property type="match status" value="1"/>
</dbReference>
<dbReference type="InterPro" id="IPR000626">
    <property type="entry name" value="Ubiquitin-like_dom"/>
</dbReference>
<dbReference type="PROSITE" id="PS50053">
    <property type="entry name" value="UBIQUITIN_2"/>
    <property type="match status" value="1"/>
</dbReference>
<dbReference type="GO" id="GO:0005654">
    <property type="term" value="C:nucleoplasm"/>
    <property type="evidence" value="ECO:0007669"/>
    <property type="project" value="TreeGrafter"/>
</dbReference>
<keyword evidence="8" id="KW-0548">Nucleotidyltransferase</keyword>
<dbReference type="InterPro" id="IPR043519">
    <property type="entry name" value="NT_sf"/>
</dbReference>
<keyword evidence="8" id="KW-0808">Transferase</keyword>
<keyword evidence="10" id="KW-0694">RNA-binding</keyword>
<dbReference type="InterPro" id="IPR043518">
    <property type="entry name" value="2-5OAS_N_CS"/>
</dbReference>
<comment type="subcellular location">
    <subcellularLocation>
        <location evidence="3">Cytoplasm</location>
    </subcellularLocation>
</comment>
<evidence type="ECO:0000256" key="2">
    <source>
        <dbReference type="ARBA" id="ARBA00001946"/>
    </source>
</evidence>
<dbReference type="GO" id="GO:0045071">
    <property type="term" value="P:negative regulation of viral genome replication"/>
    <property type="evidence" value="ECO:0007669"/>
    <property type="project" value="TreeGrafter"/>
</dbReference>
<evidence type="ECO:0000259" key="12">
    <source>
        <dbReference type="PROSITE" id="PS50053"/>
    </source>
</evidence>
<accession>A0A1S3F1U1</accession>
<dbReference type="InterPro" id="IPR018952">
    <property type="entry name" value="2-5-oligoAdlate_synth_1_dom2/C"/>
</dbReference>
<keyword evidence="9" id="KW-0391">Immunity</keyword>
<dbReference type="Pfam" id="PF00240">
    <property type="entry name" value="ubiquitin"/>
    <property type="match status" value="1"/>
</dbReference>
<dbReference type="EC" id="2.7.7.84" evidence="5"/>
<dbReference type="GO" id="GO:0005524">
    <property type="term" value="F:ATP binding"/>
    <property type="evidence" value="ECO:0007669"/>
    <property type="project" value="UniProtKB-KW"/>
</dbReference>
<name>A0A1S3F1U1_DIPOR</name>
<evidence type="ECO:0000256" key="5">
    <source>
        <dbReference type="ARBA" id="ARBA00012577"/>
    </source>
</evidence>
<reference evidence="14" key="1">
    <citation type="submission" date="2025-08" db="UniProtKB">
        <authorList>
            <consortium name="RefSeq"/>
        </authorList>
    </citation>
    <scope>IDENTIFICATION</scope>
    <source>
        <tissue evidence="14">Kidney</tissue>
    </source>
</reference>
<comment type="catalytic activity">
    <reaction evidence="1">
        <text>3 ATP = 5'-triphosphoadenylyl-(2'-&gt;5')-adenylyl-(2'-&gt;5')-adenosine + 2 diphosphate</text>
        <dbReference type="Rhea" id="RHEA:34407"/>
        <dbReference type="ChEBI" id="CHEBI:30616"/>
        <dbReference type="ChEBI" id="CHEBI:33019"/>
        <dbReference type="ChEBI" id="CHEBI:67143"/>
        <dbReference type="EC" id="2.7.7.84"/>
    </reaction>
</comment>
<dbReference type="FunCoup" id="A0A1S3F1U1">
    <property type="interactions" value="286"/>
</dbReference>
<dbReference type="CDD" id="cd05400">
    <property type="entry name" value="NT_2-5OAS_ClassI-CCAase"/>
    <property type="match status" value="2"/>
</dbReference>
<dbReference type="GO" id="GO:0001730">
    <property type="term" value="F:2'-5'-oligoadenylate synthetase activity"/>
    <property type="evidence" value="ECO:0007669"/>
    <property type="project" value="UniProtKB-EC"/>
</dbReference>
<dbReference type="Proteomes" id="UP000081671">
    <property type="component" value="Unplaced"/>
</dbReference>
<dbReference type="InterPro" id="IPR006116">
    <property type="entry name" value="NT_2-5OAS_ClassI-CCAase"/>
</dbReference>
<dbReference type="InterPro" id="IPR002934">
    <property type="entry name" value="Polymerase_NTP_transf_dom"/>
</dbReference>
<dbReference type="PANTHER" id="PTHR11258">
    <property type="entry name" value="2-5 OLIGOADENYLATE SYNTHETASE"/>
    <property type="match status" value="1"/>
</dbReference>
<proteinExistence type="inferred from homology"/>
<dbReference type="GeneID" id="105984184"/>
<dbReference type="RefSeq" id="XP_012869742.1">
    <property type="nucleotide sequence ID" value="XM_013014288.1"/>
</dbReference>
<dbReference type="CDD" id="cd01811">
    <property type="entry name" value="Ubl1_OASL"/>
    <property type="match status" value="1"/>
</dbReference>
<evidence type="ECO:0000256" key="6">
    <source>
        <dbReference type="ARBA" id="ARBA00022490"/>
    </source>
</evidence>
<dbReference type="GO" id="GO:0045087">
    <property type="term" value="P:innate immune response"/>
    <property type="evidence" value="ECO:0007669"/>
    <property type="project" value="UniProtKB-KW"/>
</dbReference>
<dbReference type="Pfam" id="PF10421">
    <property type="entry name" value="OAS1_C"/>
    <property type="match status" value="2"/>
</dbReference>
<keyword evidence="11" id="KW-0051">Antiviral defense</keyword>
<dbReference type="InterPro" id="IPR029071">
    <property type="entry name" value="Ubiquitin-like_domsf"/>
</dbReference>
<evidence type="ECO:0000256" key="10">
    <source>
        <dbReference type="ARBA" id="ARBA00022884"/>
    </source>
</evidence>
<dbReference type="GO" id="GO:0005829">
    <property type="term" value="C:cytosol"/>
    <property type="evidence" value="ECO:0007669"/>
    <property type="project" value="TreeGrafter"/>
</dbReference>
<dbReference type="GO" id="GO:0003725">
    <property type="term" value="F:double-stranded RNA binding"/>
    <property type="evidence" value="ECO:0007669"/>
    <property type="project" value="TreeGrafter"/>
</dbReference>
<evidence type="ECO:0000256" key="11">
    <source>
        <dbReference type="ARBA" id="ARBA00023118"/>
    </source>
</evidence>